<name>A0A8H7CDY0_9AGAR</name>
<keyword evidence="4" id="KW-1185">Reference proteome</keyword>
<dbReference type="Pfam" id="PF14634">
    <property type="entry name" value="zf-RING_5"/>
    <property type="match status" value="1"/>
</dbReference>
<feature type="compositionally biased region" description="Low complexity" evidence="1">
    <location>
        <begin position="157"/>
        <end position="166"/>
    </location>
</feature>
<dbReference type="EMBL" id="JACAZI010000027">
    <property type="protein sequence ID" value="KAF7334059.1"/>
    <property type="molecule type" value="Genomic_DNA"/>
</dbReference>
<feature type="region of interest" description="Disordered" evidence="1">
    <location>
        <begin position="136"/>
        <end position="204"/>
    </location>
</feature>
<gene>
    <name evidence="3" type="ORF">MVEN_02311500</name>
</gene>
<evidence type="ECO:0000313" key="3">
    <source>
        <dbReference type="EMBL" id="KAF7334059.1"/>
    </source>
</evidence>
<feature type="compositionally biased region" description="Low complexity" evidence="1">
    <location>
        <begin position="179"/>
        <end position="189"/>
    </location>
</feature>
<feature type="compositionally biased region" description="Polar residues" evidence="1">
    <location>
        <begin position="136"/>
        <end position="146"/>
    </location>
</feature>
<evidence type="ECO:0000259" key="2">
    <source>
        <dbReference type="Pfam" id="PF14634"/>
    </source>
</evidence>
<evidence type="ECO:0000313" key="4">
    <source>
        <dbReference type="Proteomes" id="UP000620124"/>
    </source>
</evidence>
<dbReference type="InterPro" id="IPR001841">
    <property type="entry name" value="Znf_RING"/>
</dbReference>
<dbReference type="AlphaFoldDB" id="A0A8H7CDY0"/>
<feature type="compositionally biased region" description="Polar residues" evidence="1">
    <location>
        <begin position="267"/>
        <end position="304"/>
    </location>
</feature>
<protein>
    <submittedName>
        <fullName evidence="3">RING-type domain-containing protein</fullName>
    </submittedName>
</protein>
<dbReference type="Proteomes" id="UP000620124">
    <property type="component" value="Unassembled WGS sequence"/>
</dbReference>
<reference evidence="3" key="1">
    <citation type="submission" date="2020-05" db="EMBL/GenBank/DDBJ databases">
        <title>Mycena genomes resolve the evolution of fungal bioluminescence.</title>
        <authorList>
            <person name="Tsai I.J."/>
        </authorList>
    </citation>
    <scope>NUCLEOTIDE SEQUENCE</scope>
    <source>
        <strain evidence="3">CCC161011</strain>
    </source>
</reference>
<feature type="region of interest" description="Disordered" evidence="1">
    <location>
        <begin position="267"/>
        <end position="402"/>
    </location>
</feature>
<accession>A0A8H7CDY0</accession>
<organism evidence="3 4">
    <name type="scientific">Mycena venus</name>
    <dbReference type="NCBI Taxonomy" id="2733690"/>
    <lineage>
        <taxon>Eukaryota</taxon>
        <taxon>Fungi</taxon>
        <taxon>Dikarya</taxon>
        <taxon>Basidiomycota</taxon>
        <taxon>Agaricomycotina</taxon>
        <taxon>Agaricomycetes</taxon>
        <taxon>Agaricomycetidae</taxon>
        <taxon>Agaricales</taxon>
        <taxon>Marasmiineae</taxon>
        <taxon>Mycenaceae</taxon>
        <taxon>Mycena</taxon>
    </lineage>
</organism>
<dbReference type="OrthoDB" id="2535391at2759"/>
<proteinExistence type="predicted"/>
<feature type="region of interest" description="Disordered" evidence="1">
    <location>
        <begin position="216"/>
        <end position="236"/>
    </location>
</feature>
<sequence>MSKISSHSVEFNFWDFVCCSRCQLPFASNSTVPFWVTDCGHVVCKTHLTTDRRYTQCGATGIQLLLLQREIEAPMSTCFQSIPYSLDTVAYTAKVQQETMAFQIRYYQRIQRRQQDLIGRLKWDVDELKRNHSALTQKNAQYRQSLGYQAGGGGRPGPSSAAGSYGMRRINGPDHYRPRSSTSRSTVTSLGPGDPIAPLPSLISNGAEQRNPVEISLPHARPPRQTSLNAHRPGSSRLFRQHSYIPPSTARSFSGNRPYSSVFPLTAHQSSSQPHQRQLVSRHGNPQSSQVRRMATTPSFQPAQRRNMGPPLTPIRLPPLSAHRRTPSFAPDNRFPGPSPQFTPLFPQGAARRFPAADSAGTKSMSRAPSRRPTPATFKSTAGGMRAPSPAATPAMFNPTAG</sequence>
<feature type="domain" description="RING-type" evidence="2">
    <location>
        <begin position="19"/>
        <end position="58"/>
    </location>
</feature>
<comment type="caution">
    <text evidence="3">The sequence shown here is derived from an EMBL/GenBank/DDBJ whole genome shotgun (WGS) entry which is preliminary data.</text>
</comment>
<evidence type="ECO:0000256" key="1">
    <source>
        <dbReference type="SAM" id="MobiDB-lite"/>
    </source>
</evidence>